<accession>A0A366JI59</accession>
<dbReference type="NCBIfam" id="NF038094">
    <property type="entry name" value="CueP_fam"/>
    <property type="match status" value="1"/>
</dbReference>
<evidence type="ECO:0000313" key="2">
    <source>
        <dbReference type="EMBL" id="RBP86187.1"/>
    </source>
</evidence>
<dbReference type="EMBL" id="QNSF01000031">
    <property type="protein sequence ID" value="RBP86187.1"/>
    <property type="molecule type" value="Genomic_DNA"/>
</dbReference>
<dbReference type="Proteomes" id="UP000252731">
    <property type="component" value="Unassembled WGS sequence"/>
</dbReference>
<feature type="signal peptide" evidence="1">
    <location>
        <begin position="1"/>
        <end position="19"/>
    </location>
</feature>
<name>A0A366JI59_CYTFI</name>
<dbReference type="Pfam" id="PF21172">
    <property type="entry name" value="CueP"/>
    <property type="match status" value="1"/>
</dbReference>
<dbReference type="OrthoDB" id="73040at2"/>
<proteinExistence type="predicted"/>
<dbReference type="PROSITE" id="PS51257">
    <property type="entry name" value="PROKAR_LIPOPROTEIN"/>
    <property type="match status" value="1"/>
</dbReference>
<keyword evidence="1" id="KW-0732">Signal</keyword>
<dbReference type="InterPro" id="IPR047808">
    <property type="entry name" value="CueP-like"/>
</dbReference>
<dbReference type="Gene3D" id="2.60.40.3700">
    <property type="match status" value="1"/>
</dbReference>
<protein>
    <recommendedName>
        <fullName evidence="4">Lipoprotein</fullName>
    </recommendedName>
</protein>
<comment type="caution">
    <text evidence="2">The sequence shown here is derived from an EMBL/GenBank/DDBJ whole genome shotgun (WGS) entry which is preliminary data.</text>
</comment>
<organism evidence="2 3">
    <name type="scientific">Cytobacillus firmus</name>
    <name type="common">Bacillus firmus</name>
    <dbReference type="NCBI Taxonomy" id="1399"/>
    <lineage>
        <taxon>Bacteria</taxon>
        <taxon>Bacillati</taxon>
        <taxon>Bacillota</taxon>
        <taxon>Bacilli</taxon>
        <taxon>Bacillales</taxon>
        <taxon>Bacillaceae</taxon>
        <taxon>Cytobacillus</taxon>
    </lineage>
</organism>
<dbReference type="RefSeq" id="WP_113885687.1">
    <property type="nucleotide sequence ID" value="NZ_QNSF01000031.1"/>
</dbReference>
<dbReference type="AlphaFoldDB" id="A0A366JI59"/>
<evidence type="ECO:0008006" key="4">
    <source>
        <dbReference type="Google" id="ProtNLM"/>
    </source>
</evidence>
<evidence type="ECO:0000256" key="1">
    <source>
        <dbReference type="SAM" id="SignalP"/>
    </source>
</evidence>
<gene>
    <name evidence="2" type="ORF">DFO70_13120</name>
</gene>
<sequence>MKTKIFVIIGLVAITLLTACSSDNDSSAPDEKGTENIKELVHEYSLGKIGNHTASITDRQLIVKDSDRDEGQKTYALPDDEFFVSIAPYVDETHQCTVHNWPGCQGEMVEEQFEVYIEDMDGNVVVDESLTSQENGFIDFWLPSDKTYHVTISHNGKMVDAEISTSQGEATCITTMQLS</sequence>
<reference evidence="2 3" key="1">
    <citation type="submission" date="2018-06" db="EMBL/GenBank/DDBJ databases">
        <title>Freshwater and sediment microbial communities from various areas in North America, analyzing microbe dynamics in response to fracking.</title>
        <authorList>
            <person name="Lamendella R."/>
        </authorList>
    </citation>
    <scope>NUCLEOTIDE SEQUENCE [LARGE SCALE GENOMIC DNA]</scope>
    <source>
        <strain evidence="2 3">14_TX</strain>
    </source>
</reference>
<feature type="chain" id="PRO_5038710345" description="Lipoprotein" evidence="1">
    <location>
        <begin position="20"/>
        <end position="179"/>
    </location>
</feature>
<keyword evidence="3" id="KW-1185">Reference proteome</keyword>
<evidence type="ECO:0000313" key="3">
    <source>
        <dbReference type="Proteomes" id="UP000252731"/>
    </source>
</evidence>